<comment type="subcellular location">
    <subcellularLocation>
        <location evidence="6">Cytoplasm</location>
    </subcellularLocation>
</comment>
<dbReference type="PANTHER" id="PTHR42872">
    <property type="entry name" value="PROTEIN-GLUTAMATE METHYLESTERASE/PROTEIN-GLUTAMINE GLUTAMINASE"/>
    <property type="match status" value="1"/>
</dbReference>
<dbReference type="SMART" id="SM00448">
    <property type="entry name" value="REC"/>
    <property type="match status" value="1"/>
</dbReference>
<comment type="similarity">
    <text evidence="6">Belongs to the CheB family.</text>
</comment>
<dbReference type="InterPro" id="IPR011006">
    <property type="entry name" value="CheY-like_superfamily"/>
</dbReference>
<dbReference type="GO" id="GO:0050568">
    <property type="term" value="F:protein-glutamine glutaminase activity"/>
    <property type="evidence" value="ECO:0007669"/>
    <property type="project" value="UniProtKB-UniRule"/>
</dbReference>
<comment type="function">
    <text evidence="4">May play the central regulatory role in sporulation. It may be an element of the effector pathway responsible for the activation of sporulation genes in response to nutritional stress. Spo0A may act in concert with spo0H (a sigma factor) to control the expression of some genes that are critical to the sporulation process.</text>
</comment>
<dbReference type="InterPro" id="IPR001789">
    <property type="entry name" value="Sig_transdc_resp-reg_receiver"/>
</dbReference>
<keyword evidence="3 6" id="KW-0378">Hydrolase</keyword>
<dbReference type="CDD" id="cd16432">
    <property type="entry name" value="CheB_Rec"/>
    <property type="match status" value="1"/>
</dbReference>
<comment type="domain">
    <text evidence="6">Contains a C-terminal catalytic domain, and an N-terminal region which modulates catalytic activity.</text>
</comment>
<feature type="domain" description="Response regulatory" evidence="9">
    <location>
        <begin position="5"/>
        <end position="123"/>
    </location>
</feature>
<dbReference type="GO" id="GO:0006935">
    <property type="term" value="P:chemotaxis"/>
    <property type="evidence" value="ECO:0007669"/>
    <property type="project" value="UniProtKB-UniRule"/>
</dbReference>
<dbReference type="SUPFAM" id="SSF52738">
    <property type="entry name" value="Methylesterase CheB, C-terminal domain"/>
    <property type="match status" value="1"/>
</dbReference>
<feature type="modified residue" description="4-aspartylphosphate" evidence="6 8">
    <location>
        <position position="56"/>
    </location>
</feature>
<dbReference type="EMBL" id="JDRY01000001">
    <property type="protein sequence ID" value="KGN01829.1"/>
    <property type="molecule type" value="Genomic_DNA"/>
</dbReference>
<comment type="PTM">
    <text evidence="6">Phosphorylated by CheA. Phosphorylation of the N-terminal regulatory domain activates the methylesterase activity.</text>
</comment>
<organism evidence="11 12">
    <name type="scientific">Clostridium botulinum C/D str. DC5</name>
    <dbReference type="NCBI Taxonomy" id="1443128"/>
    <lineage>
        <taxon>Bacteria</taxon>
        <taxon>Bacillati</taxon>
        <taxon>Bacillota</taxon>
        <taxon>Clostridia</taxon>
        <taxon>Eubacteriales</taxon>
        <taxon>Clostridiaceae</taxon>
        <taxon>Clostridium</taxon>
    </lineage>
</organism>
<dbReference type="InterPro" id="IPR035909">
    <property type="entry name" value="CheB_C"/>
</dbReference>
<evidence type="ECO:0000256" key="4">
    <source>
        <dbReference type="ARBA" id="ARBA00024867"/>
    </source>
</evidence>
<dbReference type="PANTHER" id="PTHR42872:SF6">
    <property type="entry name" value="PROTEIN-GLUTAMATE METHYLESTERASE_PROTEIN-GLUTAMINE GLUTAMINASE"/>
    <property type="match status" value="1"/>
</dbReference>
<dbReference type="AlphaFoldDB" id="A0A0A0IMI1"/>
<dbReference type="Gene3D" id="3.40.50.2300">
    <property type="match status" value="1"/>
</dbReference>
<dbReference type="HAMAP" id="MF_00099">
    <property type="entry name" value="CheB_chemtxs"/>
    <property type="match status" value="1"/>
</dbReference>
<dbReference type="PROSITE" id="PS50110">
    <property type="entry name" value="RESPONSE_REGULATORY"/>
    <property type="match status" value="1"/>
</dbReference>
<comment type="caution">
    <text evidence="11">The sequence shown here is derived from an EMBL/GenBank/DDBJ whole genome shotgun (WGS) entry which is preliminary data.</text>
</comment>
<dbReference type="EC" id="3.1.1.61" evidence="6"/>
<sequence>MKKIKVIVVDDSALMRKIISDIINSQNDMEVISTARNGQDLMNKLQNESPDVITLDIEMPKMDGIETLKAMQKEKLNIPSIMLSSVSKTGTALTMDCLQKGAFDFIPKPSGAISLDIEKVGEELIKKIRLAKSHSACKSKNDLKNVRTLNANDDNKKTLTRNVSNMRRSRRSSKIEAVVIGASTGGPKALYKVITELPEKLNIPIFVVQHMPVGFTKAFAERLDINSKIKVVEATEEEIIQKNVVYVAKGGLHMEVGMDKKIHLVSEPPIWGVRPAVDKLFISASKLYGPNILSVVLTGMGKDGADGIRIIKDNGGTTISQEKSTCTIYGMPKAAFETGKVDEVLPIDEIAEAIIKNTIGMER</sequence>
<keyword evidence="1 6" id="KW-0963">Cytoplasm</keyword>
<dbReference type="PIRSF" id="PIRSF000876">
    <property type="entry name" value="RR_chemtxs_CheB"/>
    <property type="match status" value="1"/>
</dbReference>
<dbReference type="PROSITE" id="PS50122">
    <property type="entry name" value="CHEB"/>
    <property type="match status" value="1"/>
</dbReference>
<dbReference type="EC" id="3.5.1.44" evidence="6"/>
<feature type="active site" evidence="6 7">
    <location>
        <position position="210"/>
    </location>
</feature>
<dbReference type="CDD" id="cd17541">
    <property type="entry name" value="REC_CheB-like"/>
    <property type="match status" value="1"/>
</dbReference>
<dbReference type="RefSeq" id="WP_039258859.1">
    <property type="nucleotide sequence ID" value="NZ_JDRY01000001.1"/>
</dbReference>
<gene>
    <name evidence="6" type="primary">cheB</name>
    <name evidence="11" type="ORF">Z955_00060</name>
</gene>
<dbReference type="GO" id="GO:0000156">
    <property type="term" value="F:phosphorelay response regulator activity"/>
    <property type="evidence" value="ECO:0007669"/>
    <property type="project" value="InterPro"/>
</dbReference>
<reference evidence="11 12" key="1">
    <citation type="submission" date="2014-01" db="EMBL/GenBank/DDBJ databases">
        <title>Plasmidome dynamics in the species complex Clostridium novyi sensu lato converts strains of independent lineages into distinctly different pathogens.</title>
        <authorList>
            <person name="Skarin H."/>
            <person name="Segerman B."/>
        </authorList>
    </citation>
    <scope>NUCLEOTIDE SEQUENCE [LARGE SCALE GENOMIC DNA]</scope>
    <source>
        <strain evidence="11 12">DC5</strain>
    </source>
</reference>
<comment type="function">
    <text evidence="6">Involved in chemotaxis. Part of a chemotaxis signal transduction system that modulates chemotaxis in response to various stimuli. Catalyzes the demethylation of specific methylglutamate residues introduced into the chemoreceptors (methyl-accepting chemotaxis proteins or MCP) by CheR. Also mediates the irreversible deamidation of specific glutamine residues to glutamic acid.</text>
</comment>
<evidence type="ECO:0000256" key="3">
    <source>
        <dbReference type="ARBA" id="ARBA00022801"/>
    </source>
</evidence>
<dbReference type="InterPro" id="IPR008248">
    <property type="entry name" value="CheB-like"/>
</dbReference>
<dbReference type="Pfam" id="PF01339">
    <property type="entry name" value="CheB_methylest"/>
    <property type="match status" value="1"/>
</dbReference>
<evidence type="ECO:0000313" key="12">
    <source>
        <dbReference type="Proteomes" id="UP000030014"/>
    </source>
</evidence>
<evidence type="ECO:0000256" key="2">
    <source>
        <dbReference type="ARBA" id="ARBA00022500"/>
    </source>
</evidence>
<evidence type="ECO:0000256" key="7">
    <source>
        <dbReference type="PROSITE-ProRule" id="PRU00050"/>
    </source>
</evidence>
<evidence type="ECO:0000256" key="8">
    <source>
        <dbReference type="PROSITE-ProRule" id="PRU00169"/>
    </source>
</evidence>
<feature type="active site" evidence="6 7">
    <location>
        <position position="303"/>
    </location>
</feature>
<dbReference type="Pfam" id="PF00072">
    <property type="entry name" value="Response_reg"/>
    <property type="match status" value="1"/>
</dbReference>
<feature type="active site" evidence="6 7">
    <location>
        <position position="183"/>
    </location>
</feature>
<evidence type="ECO:0000259" key="9">
    <source>
        <dbReference type="PROSITE" id="PS50110"/>
    </source>
</evidence>
<evidence type="ECO:0000256" key="1">
    <source>
        <dbReference type="ARBA" id="ARBA00022490"/>
    </source>
</evidence>
<evidence type="ECO:0000256" key="5">
    <source>
        <dbReference type="ARBA" id="ARBA00048267"/>
    </source>
</evidence>
<keyword evidence="6 8" id="KW-0597">Phosphoprotein</keyword>
<dbReference type="GO" id="GO:0008984">
    <property type="term" value="F:protein-glutamate methylesterase activity"/>
    <property type="evidence" value="ECO:0007669"/>
    <property type="project" value="UniProtKB-UniRule"/>
</dbReference>
<dbReference type="GO" id="GO:0005737">
    <property type="term" value="C:cytoplasm"/>
    <property type="evidence" value="ECO:0007669"/>
    <property type="project" value="UniProtKB-SubCell"/>
</dbReference>
<name>A0A0A0IMI1_CLOBO</name>
<dbReference type="NCBIfam" id="NF001965">
    <property type="entry name" value="PRK00742.1"/>
    <property type="match status" value="1"/>
</dbReference>
<dbReference type="Proteomes" id="UP000030014">
    <property type="component" value="Unassembled WGS sequence"/>
</dbReference>
<protein>
    <recommendedName>
        <fullName evidence="6">Protein-glutamate methylesterase/protein-glutamine glutaminase</fullName>
        <ecNumber evidence="6">3.1.1.61</ecNumber>
        <ecNumber evidence="6">3.5.1.44</ecNumber>
    </recommendedName>
</protein>
<dbReference type="Gene3D" id="3.40.50.180">
    <property type="entry name" value="Methylesterase CheB, C-terminal domain"/>
    <property type="match status" value="1"/>
</dbReference>
<evidence type="ECO:0000256" key="6">
    <source>
        <dbReference type="HAMAP-Rule" id="MF_00099"/>
    </source>
</evidence>
<dbReference type="InterPro" id="IPR000673">
    <property type="entry name" value="Sig_transdc_resp-reg_Me-estase"/>
</dbReference>
<comment type="catalytic activity">
    <reaction evidence="6">
        <text>L-glutaminyl-[protein] + H2O = L-glutamyl-[protein] + NH4(+)</text>
        <dbReference type="Rhea" id="RHEA:16441"/>
        <dbReference type="Rhea" id="RHEA-COMP:10207"/>
        <dbReference type="Rhea" id="RHEA-COMP:10208"/>
        <dbReference type="ChEBI" id="CHEBI:15377"/>
        <dbReference type="ChEBI" id="CHEBI:28938"/>
        <dbReference type="ChEBI" id="CHEBI:29973"/>
        <dbReference type="ChEBI" id="CHEBI:30011"/>
        <dbReference type="EC" id="3.5.1.44"/>
    </reaction>
</comment>
<evidence type="ECO:0000259" key="10">
    <source>
        <dbReference type="PROSITE" id="PS50122"/>
    </source>
</evidence>
<proteinExistence type="inferred from homology"/>
<keyword evidence="2 6" id="KW-0145">Chemotaxis</keyword>
<dbReference type="SUPFAM" id="SSF52172">
    <property type="entry name" value="CheY-like"/>
    <property type="match status" value="1"/>
</dbReference>
<feature type="domain" description="CheB-type methylesterase" evidence="10">
    <location>
        <begin position="171"/>
        <end position="355"/>
    </location>
</feature>
<accession>A0A0A0IMI1</accession>
<comment type="catalytic activity">
    <reaction evidence="5 6">
        <text>[protein]-L-glutamate 5-O-methyl ester + H2O = L-glutamyl-[protein] + methanol + H(+)</text>
        <dbReference type="Rhea" id="RHEA:23236"/>
        <dbReference type="Rhea" id="RHEA-COMP:10208"/>
        <dbReference type="Rhea" id="RHEA-COMP:10311"/>
        <dbReference type="ChEBI" id="CHEBI:15377"/>
        <dbReference type="ChEBI" id="CHEBI:15378"/>
        <dbReference type="ChEBI" id="CHEBI:17790"/>
        <dbReference type="ChEBI" id="CHEBI:29973"/>
        <dbReference type="ChEBI" id="CHEBI:82795"/>
        <dbReference type="EC" id="3.1.1.61"/>
    </reaction>
</comment>
<evidence type="ECO:0000313" key="11">
    <source>
        <dbReference type="EMBL" id="KGN01829.1"/>
    </source>
</evidence>